<sequence>MIEGRLVGAEALVRELGAWRPDMAIHAVNLHIDVSFGARCLIETAQCLWGELAKVVPLEGDTCACRNR</sequence>
<accession>A0ABT6CLA4</accession>
<dbReference type="Proteomes" id="UP001222770">
    <property type="component" value="Unassembled WGS sequence"/>
</dbReference>
<gene>
    <name evidence="1" type="ORF">POM99_11710</name>
</gene>
<evidence type="ECO:0000313" key="1">
    <source>
        <dbReference type="EMBL" id="MDF8333870.1"/>
    </source>
</evidence>
<organism evidence="1 2">
    <name type="scientific">Novosphingobium cyanobacteriorum</name>
    <dbReference type="NCBI Taxonomy" id="3024215"/>
    <lineage>
        <taxon>Bacteria</taxon>
        <taxon>Pseudomonadati</taxon>
        <taxon>Pseudomonadota</taxon>
        <taxon>Alphaproteobacteria</taxon>
        <taxon>Sphingomonadales</taxon>
        <taxon>Sphingomonadaceae</taxon>
        <taxon>Novosphingobium</taxon>
    </lineage>
</organism>
<keyword evidence="2" id="KW-1185">Reference proteome</keyword>
<name>A0ABT6CLA4_9SPHN</name>
<dbReference type="EMBL" id="JAROCY010000010">
    <property type="protein sequence ID" value="MDF8333870.1"/>
    <property type="molecule type" value="Genomic_DNA"/>
</dbReference>
<evidence type="ECO:0000313" key="2">
    <source>
        <dbReference type="Proteomes" id="UP001222770"/>
    </source>
</evidence>
<protein>
    <submittedName>
        <fullName evidence="1">Uncharacterized protein</fullName>
    </submittedName>
</protein>
<proteinExistence type="predicted"/>
<reference evidence="1 2" key="1">
    <citation type="submission" date="2023-03" db="EMBL/GenBank/DDBJ databases">
        <title>Novosphingobium cyanobacteriorum sp. nov., isolated from a eutrophic reservoir during the Microcystis bloom period.</title>
        <authorList>
            <person name="Kang M."/>
            <person name="Le V."/>
            <person name="Ko S.-R."/>
            <person name="Lee S.-A."/>
            <person name="Ahn C.-Y."/>
        </authorList>
    </citation>
    <scope>NUCLEOTIDE SEQUENCE [LARGE SCALE GENOMIC DNA]</scope>
    <source>
        <strain evidence="1 2">HBC54</strain>
    </source>
</reference>
<dbReference type="RefSeq" id="WP_277277983.1">
    <property type="nucleotide sequence ID" value="NZ_JAROCY010000010.1"/>
</dbReference>
<comment type="caution">
    <text evidence="1">The sequence shown here is derived from an EMBL/GenBank/DDBJ whole genome shotgun (WGS) entry which is preliminary data.</text>
</comment>